<sequence>MWVRPCTAPSPTDNQPESHHRLYLVGFFLAVFLLITITYASCKFKDSRIPLPSTTIYENNNTIPLSQGLDDDIIESFPTFHYITAPHNVDTAIDANSSSCSICLEGYEPLDIVRILPKCGHFFHVGCTDTWLKANPTCSVCRVLITRCVGTLSVSV</sequence>
<reference evidence="4" key="3">
    <citation type="submission" date="2020-06" db="EMBL/GenBank/DDBJ databases">
        <title>Helianthus annuus Genome sequencing and assembly Release 2.</title>
        <authorList>
            <person name="Gouzy J."/>
            <person name="Langlade N."/>
            <person name="Munos S."/>
        </authorList>
    </citation>
    <scope>NUCLEOTIDE SEQUENCE</scope>
    <source>
        <tissue evidence="4">Leaves</tissue>
    </source>
</reference>
<dbReference type="Proteomes" id="UP000215914">
    <property type="component" value="Chromosome 2"/>
</dbReference>
<keyword evidence="1" id="KW-0862">Zinc</keyword>
<feature type="transmembrane region" description="Helical" evidence="2">
    <location>
        <begin position="20"/>
        <end position="40"/>
    </location>
</feature>
<dbReference type="GO" id="GO:0008270">
    <property type="term" value="F:zinc ion binding"/>
    <property type="evidence" value="ECO:0007669"/>
    <property type="project" value="UniProtKB-KW"/>
</dbReference>
<dbReference type="EMBL" id="CM007891">
    <property type="protein sequence ID" value="OTG35154.1"/>
    <property type="molecule type" value="Genomic_DNA"/>
</dbReference>
<dbReference type="EMBL" id="MNCJ02000322">
    <property type="protein sequence ID" value="KAF5799112.1"/>
    <property type="molecule type" value="Genomic_DNA"/>
</dbReference>
<name>A0A251VIA5_HELAN</name>
<keyword evidence="1" id="KW-0863">Zinc-finger</keyword>
<dbReference type="OMA" id="ENDKSRF"/>
<dbReference type="Gramene" id="mRNA:HanXRQr2_Chr07g0300821">
    <property type="protein sequence ID" value="CDS:HanXRQr2_Chr07g0300821.1"/>
    <property type="gene ID" value="HanXRQr2_Chr07g0300821"/>
</dbReference>
<organism evidence="5 6">
    <name type="scientific">Helianthus annuus</name>
    <name type="common">Common sunflower</name>
    <dbReference type="NCBI Taxonomy" id="4232"/>
    <lineage>
        <taxon>Eukaryota</taxon>
        <taxon>Viridiplantae</taxon>
        <taxon>Streptophyta</taxon>
        <taxon>Embryophyta</taxon>
        <taxon>Tracheophyta</taxon>
        <taxon>Spermatophyta</taxon>
        <taxon>Magnoliopsida</taxon>
        <taxon>eudicotyledons</taxon>
        <taxon>Gunneridae</taxon>
        <taxon>Pentapetalae</taxon>
        <taxon>asterids</taxon>
        <taxon>campanulids</taxon>
        <taxon>Asterales</taxon>
        <taxon>Asteraceae</taxon>
        <taxon>Asteroideae</taxon>
        <taxon>Heliantheae alliance</taxon>
        <taxon>Heliantheae</taxon>
        <taxon>Helianthus</taxon>
    </lineage>
</organism>
<reference evidence="5" key="2">
    <citation type="submission" date="2017-02" db="EMBL/GenBank/DDBJ databases">
        <title>Sunflower complete genome.</title>
        <authorList>
            <person name="Langlade N."/>
            <person name="Munos S."/>
        </authorList>
    </citation>
    <scope>NUCLEOTIDE SEQUENCE [LARGE SCALE GENOMIC DNA]</scope>
    <source>
        <tissue evidence="5">Leaves</tissue>
    </source>
</reference>
<proteinExistence type="predicted"/>
<evidence type="ECO:0000256" key="1">
    <source>
        <dbReference type="PROSITE-ProRule" id="PRU00175"/>
    </source>
</evidence>
<gene>
    <name evidence="5" type="ORF">HannXRQ_Chr02g0053711</name>
    <name evidence="4" type="ORF">HanXRQr2_Chr07g0300821</name>
</gene>
<evidence type="ECO:0000259" key="3">
    <source>
        <dbReference type="PROSITE" id="PS50089"/>
    </source>
</evidence>
<reference evidence="4 6" key="1">
    <citation type="journal article" date="2017" name="Nature">
        <title>The sunflower genome provides insights into oil metabolism, flowering and Asterid evolution.</title>
        <authorList>
            <person name="Badouin H."/>
            <person name="Gouzy J."/>
            <person name="Grassa C.J."/>
            <person name="Murat F."/>
            <person name="Staton S.E."/>
            <person name="Cottret L."/>
            <person name="Lelandais-Briere C."/>
            <person name="Owens G.L."/>
            <person name="Carrere S."/>
            <person name="Mayjonade B."/>
            <person name="Legrand L."/>
            <person name="Gill N."/>
            <person name="Kane N.C."/>
            <person name="Bowers J.E."/>
            <person name="Hubner S."/>
            <person name="Bellec A."/>
            <person name="Berard A."/>
            <person name="Berges H."/>
            <person name="Blanchet N."/>
            <person name="Boniface M.C."/>
            <person name="Brunel D."/>
            <person name="Catrice O."/>
            <person name="Chaidir N."/>
            <person name="Claudel C."/>
            <person name="Donnadieu C."/>
            <person name="Faraut T."/>
            <person name="Fievet G."/>
            <person name="Helmstetter N."/>
            <person name="King M."/>
            <person name="Knapp S.J."/>
            <person name="Lai Z."/>
            <person name="Le Paslier M.C."/>
            <person name="Lippi Y."/>
            <person name="Lorenzon L."/>
            <person name="Mandel J.R."/>
            <person name="Marage G."/>
            <person name="Marchand G."/>
            <person name="Marquand E."/>
            <person name="Bret-Mestries E."/>
            <person name="Morien E."/>
            <person name="Nambeesan S."/>
            <person name="Nguyen T."/>
            <person name="Pegot-Espagnet P."/>
            <person name="Pouilly N."/>
            <person name="Raftis F."/>
            <person name="Sallet E."/>
            <person name="Schiex T."/>
            <person name="Thomas J."/>
            <person name="Vandecasteele C."/>
            <person name="Vares D."/>
            <person name="Vear F."/>
            <person name="Vautrin S."/>
            <person name="Crespi M."/>
            <person name="Mangin B."/>
            <person name="Burke J.M."/>
            <person name="Salse J."/>
            <person name="Munos S."/>
            <person name="Vincourt P."/>
            <person name="Rieseberg L.H."/>
            <person name="Langlade N.B."/>
        </authorList>
    </citation>
    <scope>NUCLEOTIDE SEQUENCE [LARGE SCALE GENOMIC DNA]</scope>
    <source>
        <strain evidence="6">cv. SF193</strain>
        <tissue evidence="4">Leaves</tissue>
    </source>
</reference>
<evidence type="ECO:0000313" key="6">
    <source>
        <dbReference type="Proteomes" id="UP000215914"/>
    </source>
</evidence>
<feature type="domain" description="RING-type" evidence="3">
    <location>
        <begin position="100"/>
        <end position="142"/>
    </location>
</feature>
<evidence type="ECO:0000313" key="5">
    <source>
        <dbReference type="EMBL" id="OTG35154.1"/>
    </source>
</evidence>
<dbReference type="InterPro" id="IPR001841">
    <property type="entry name" value="Znf_RING"/>
</dbReference>
<keyword evidence="2" id="KW-0812">Transmembrane</keyword>
<dbReference type="SMART" id="SM00184">
    <property type="entry name" value="RING"/>
    <property type="match status" value="1"/>
</dbReference>
<dbReference type="SUPFAM" id="SSF57850">
    <property type="entry name" value="RING/U-box"/>
    <property type="match status" value="1"/>
</dbReference>
<evidence type="ECO:0000313" key="4">
    <source>
        <dbReference type="EMBL" id="KAF5799112.1"/>
    </source>
</evidence>
<keyword evidence="6" id="KW-1185">Reference proteome</keyword>
<dbReference type="InterPro" id="IPR013083">
    <property type="entry name" value="Znf_RING/FYVE/PHD"/>
</dbReference>
<protein>
    <submittedName>
        <fullName evidence="5">Putative zinc finger, RING/FYVE/PHD-type</fullName>
    </submittedName>
    <submittedName>
        <fullName evidence="4">Transcription factor C2H2 family</fullName>
    </submittedName>
</protein>
<dbReference type="Gene3D" id="3.30.40.10">
    <property type="entry name" value="Zinc/RING finger domain, C3HC4 (zinc finger)"/>
    <property type="match status" value="1"/>
</dbReference>
<dbReference type="Pfam" id="PF13639">
    <property type="entry name" value="zf-RING_2"/>
    <property type="match status" value="1"/>
</dbReference>
<dbReference type="PROSITE" id="PS50089">
    <property type="entry name" value="ZF_RING_2"/>
    <property type="match status" value="1"/>
</dbReference>
<dbReference type="PANTHER" id="PTHR46719:SF16">
    <property type="entry name" value="ZINC FINGER, RING_FYVE_PHD-TYPE-RELATED"/>
    <property type="match status" value="1"/>
</dbReference>
<dbReference type="AlphaFoldDB" id="A0A251VIA5"/>
<accession>A0A251VIA5</accession>
<keyword evidence="1" id="KW-0479">Metal-binding</keyword>
<dbReference type="InterPro" id="IPR045899">
    <property type="entry name" value="ATL71-like"/>
</dbReference>
<keyword evidence="2" id="KW-0472">Membrane</keyword>
<evidence type="ECO:0000256" key="2">
    <source>
        <dbReference type="SAM" id="Phobius"/>
    </source>
</evidence>
<keyword evidence="2" id="KW-1133">Transmembrane helix</keyword>
<dbReference type="InParanoid" id="A0A251VIA5"/>
<dbReference type="PANTHER" id="PTHR46719">
    <property type="entry name" value="TRANSCRIPTION FACTOR C2H2 FAMILY-RELATED"/>
    <property type="match status" value="1"/>
</dbReference>